<name>A0ACB8ATJ8_9AGAM</name>
<protein>
    <submittedName>
        <fullName evidence="1">Uncharacterized protein</fullName>
    </submittedName>
</protein>
<gene>
    <name evidence="1" type="ORF">BV22DRAFT_973647</name>
</gene>
<organism evidence="1 2">
    <name type="scientific">Leucogyrophana mollusca</name>
    <dbReference type="NCBI Taxonomy" id="85980"/>
    <lineage>
        <taxon>Eukaryota</taxon>
        <taxon>Fungi</taxon>
        <taxon>Dikarya</taxon>
        <taxon>Basidiomycota</taxon>
        <taxon>Agaricomycotina</taxon>
        <taxon>Agaricomycetes</taxon>
        <taxon>Agaricomycetidae</taxon>
        <taxon>Boletales</taxon>
        <taxon>Boletales incertae sedis</taxon>
        <taxon>Leucogyrophana</taxon>
    </lineage>
</organism>
<evidence type="ECO:0000313" key="2">
    <source>
        <dbReference type="Proteomes" id="UP000790709"/>
    </source>
</evidence>
<accession>A0ACB8ATJ8</accession>
<comment type="caution">
    <text evidence="1">The sequence shown here is derived from an EMBL/GenBank/DDBJ whole genome shotgun (WGS) entry which is preliminary data.</text>
</comment>
<dbReference type="EMBL" id="MU267571">
    <property type="protein sequence ID" value="KAH7916830.1"/>
    <property type="molecule type" value="Genomic_DNA"/>
</dbReference>
<proteinExistence type="predicted"/>
<feature type="non-terminal residue" evidence="1">
    <location>
        <position position="138"/>
    </location>
</feature>
<feature type="non-terminal residue" evidence="1">
    <location>
        <position position="1"/>
    </location>
</feature>
<sequence>VFHPTSGYTYGNAPNIFEDMGSDPLEYRRSINPYYPFNDEDEWQLAKFLCETMTQAQIKRFLRLEIFKKREPPPSFNTVDQLYGYMDSLPKAPRWRSIELEIQGYDTVDPIHLIYRDGLEIVKHLFANPVFANHMSYD</sequence>
<evidence type="ECO:0000313" key="1">
    <source>
        <dbReference type="EMBL" id="KAH7916830.1"/>
    </source>
</evidence>
<keyword evidence="2" id="KW-1185">Reference proteome</keyword>
<reference evidence="1" key="1">
    <citation type="journal article" date="2021" name="New Phytol.">
        <title>Evolutionary innovations through gain and loss of genes in the ectomycorrhizal Boletales.</title>
        <authorList>
            <person name="Wu G."/>
            <person name="Miyauchi S."/>
            <person name="Morin E."/>
            <person name="Kuo A."/>
            <person name="Drula E."/>
            <person name="Varga T."/>
            <person name="Kohler A."/>
            <person name="Feng B."/>
            <person name="Cao Y."/>
            <person name="Lipzen A."/>
            <person name="Daum C."/>
            <person name="Hundley H."/>
            <person name="Pangilinan J."/>
            <person name="Johnson J."/>
            <person name="Barry K."/>
            <person name="LaButti K."/>
            <person name="Ng V."/>
            <person name="Ahrendt S."/>
            <person name="Min B."/>
            <person name="Choi I.G."/>
            <person name="Park H."/>
            <person name="Plett J.M."/>
            <person name="Magnuson J."/>
            <person name="Spatafora J.W."/>
            <person name="Nagy L.G."/>
            <person name="Henrissat B."/>
            <person name="Grigoriev I.V."/>
            <person name="Yang Z.L."/>
            <person name="Xu J."/>
            <person name="Martin F.M."/>
        </authorList>
    </citation>
    <scope>NUCLEOTIDE SEQUENCE</scope>
    <source>
        <strain evidence="1">KUC20120723A-06</strain>
    </source>
</reference>
<dbReference type="Proteomes" id="UP000790709">
    <property type="component" value="Unassembled WGS sequence"/>
</dbReference>